<evidence type="ECO:0000256" key="4">
    <source>
        <dbReference type="ARBA" id="ARBA00003485"/>
    </source>
</evidence>
<keyword evidence="13 19" id="KW-0547">Nucleotide-binding</keyword>
<keyword evidence="15 19" id="KW-0520">NAD</keyword>
<dbReference type="EC" id="4.2.3.4" evidence="8 19"/>
<dbReference type="Pfam" id="PF24621">
    <property type="entry name" value="DHQS_C"/>
    <property type="match status" value="1"/>
</dbReference>
<evidence type="ECO:0000256" key="9">
    <source>
        <dbReference type="ARBA" id="ARBA00017684"/>
    </source>
</evidence>
<comment type="catalytic activity">
    <reaction evidence="1 19">
        <text>7-phospho-2-dehydro-3-deoxy-D-arabino-heptonate = 3-dehydroquinate + phosphate</text>
        <dbReference type="Rhea" id="RHEA:21968"/>
        <dbReference type="ChEBI" id="CHEBI:32364"/>
        <dbReference type="ChEBI" id="CHEBI:43474"/>
        <dbReference type="ChEBI" id="CHEBI:58394"/>
        <dbReference type="EC" id="4.2.3.4"/>
    </reaction>
</comment>
<evidence type="ECO:0000256" key="5">
    <source>
        <dbReference type="ARBA" id="ARBA00004496"/>
    </source>
</evidence>
<evidence type="ECO:0000256" key="11">
    <source>
        <dbReference type="ARBA" id="ARBA00022605"/>
    </source>
</evidence>
<dbReference type="InterPro" id="IPR016037">
    <property type="entry name" value="DHQ_synth_AroB"/>
</dbReference>
<name>A0A932I2D5_UNCTE</name>
<evidence type="ECO:0000259" key="21">
    <source>
        <dbReference type="Pfam" id="PF24621"/>
    </source>
</evidence>
<dbReference type="HAMAP" id="MF_00110">
    <property type="entry name" value="DHQ_synthase"/>
    <property type="match status" value="1"/>
</dbReference>
<dbReference type="InterPro" id="IPR030963">
    <property type="entry name" value="DHQ_synth_fam"/>
</dbReference>
<dbReference type="Gene3D" id="3.40.50.1970">
    <property type="match status" value="1"/>
</dbReference>
<feature type="binding site" evidence="19">
    <location>
        <position position="185"/>
    </location>
    <ligand>
        <name>Zn(2+)</name>
        <dbReference type="ChEBI" id="CHEBI:29105"/>
    </ligand>
</feature>
<dbReference type="GO" id="GO:0009073">
    <property type="term" value="P:aromatic amino acid family biosynthetic process"/>
    <property type="evidence" value="ECO:0007669"/>
    <property type="project" value="UniProtKB-KW"/>
</dbReference>
<evidence type="ECO:0000256" key="10">
    <source>
        <dbReference type="ARBA" id="ARBA00022490"/>
    </source>
</evidence>
<comment type="caution">
    <text evidence="19">Lacks conserved residue(s) required for the propagation of feature annotation.</text>
</comment>
<feature type="domain" description="3-dehydroquinate synthase C-terminal" evidence="21">
    <location>
        <begin position="182"/>
        <end position="326"/>
    </location>
</feature>
<dbReference type="PANTHER" id="PTHR43622">
    <property type="entry name" value="3-DEHYDROQUINATE SYNTHASE"/>
    <property type="match status" value="1"/>
</dbReference>
<sequence length="365" mass="38961">MRKVRVAFGERSYAISIGPSMLGCLGEAARAFFSGGRALVLSDRNVARHYGKVAVASLRRGGISAELMAVPAGERSKSLAQLSRVFDRLAALRLDRGCGLVALGGGVIGDLGGLAAAVYLRGIPYLQVPTSLLAQVDSSVGGKTAVDHPLGKNLIGAFYQPAAVLSDISCLDTLPAREFRSGLAEVVKHAAIADAELFGYLERNAGRIEAREKGAIEWIVAENCRIKARVVEKDERETGLRQTLNFGHTLGHAIEALAGYSRRLLHGEAVAIGMAAAARLSRAAGMCTEKDVERLTALLERFGLPAAVPRPPALPQLERAVASDKKRRRGKPRFVLLERIGKVRCGCELPSRGWRAALAGRDVKA</sequence>
<feature type="binding site" evidence="19">
    <location>
        <begin position="170"/>
        <end position="173"/>
    </location>
    <ligand>
        <name>NAD(+)</name>
        <dbReference type="ChEBI" id="CHEBI:57540"/>
    </ligand>
</feature>
<feature type="domain" description="3-dehydroquinate synthase N-terminal" evidence="20">
    <location>
        <begin position="68"/>
        <end position="180"/>
    </location>
</feature>
<keyword evidence="17 19" id="KW-0456">Lyase</keyword>
<evidence type="ECO:0000256" key="3">
    <source>
        <dbReference type="ARBA" id="ARBA00001947"/>
    </source>
</evidence>
<dbReference type="InterPro" id="IPR030960">
    <property type="entry name" value="DHQS/DOIS_N"/>
</dbReference>
<organism evidence="22 23">
    <name type="scientific">Tectimicrobiota bacterium</name>
    <dbReference type="NCBI Taxonomy" id="2528274"/>
    <lineage>
        <taxon>Bacteria</taxon>
        <taxon>Pseudomonadati</taxon>
        <taxon>Nitrospinota/Tectimicrobiota group</taxon>
        <taxon>Candidatus Tectimicrobiota</taxon>
    </lineage>
</organism>
<gene>
    <name evidence="19 22" type="primary">aroB</name>
    <name evidence="22" type="ORF">HYZ11_14630</name>
</gene>
<comment type="subcellular location">
    <subcellularLocation>
        <location evidence="5 19">Cytoplasm</location>
    </subcellularLocation>
</comment>
<evidence type="ECO:0000256" key="14">
    <source>
        <dbReference type="ARBA" id="ARBA00022833"/>
    </source>
</evidence>
<evidence type="ECO:0000256" key="7">
    <source>
        <dbReference type="ARBA" id="ARBA00005412"/>
    </source>
</evidence>
<evidence type="ECO:0000313" key="22">
    <source>
        <dbReference type="EMBL" id="MBI3128838.1"/>
    </source>
</evidence>
<accession>A0A932I2D5</accession>
<evidence type="ECO:0000256" key="19">
    <source>
        <dbReference type="HAMAP-Rule" id="MF_00110"/>
    </source>
</evidence>
<proteinExistence type="inferred from homology"/>
<feature type="binding site" evidence="19">
    <location>
        <position position="143"/>
    </location>
    <ligand>
        <name>NAD(+)</name>
        <dbReference type="ChEBI" id="CHEBI:57540"/>
    </ligand>
</feature>
<evidence type="ECO:0000256" key="12">
    <source>
        <dbReference type="ARBA" id="ARBA00022723"/>
    </source>
</evidence>
<feature type="binding site" evidence="19">
    <location>
        <position position="266"/>
    </location>
    <ligand>
        <name>Zn(2+)</name>
        <dbReference type="ChEBI" id="CHEBI:29105"/>
    </ligand>
</feature>
<evidence type="ECO:0000256" key="8">
    <source>
        <dbReference type="ARBA" id="ARBA00013031"/>
    </source>
</evidence>
<feature type="binding site" evidence="19">
    <location>
        <position position="152"/>
    </location>
    <ligand>
        <name>NAD(+)</name>
        <dbReference type="ChEBI" id="CHEBI:57540"/>
    </ligand>
</feature>
<comment type="cofactor">
    <cofactor evidence="2 19">
        <name>NAD(+)</name>
        <dbReference type="ChEBI" id="CHEBI:57540"/>
    </cofactor>
</comment>
<protein>
    <recommendedName>
        <fullName evidence="9 19">3-dehydroquinate synthase</fullName>
        <shortName evidence="19">DHQS</shortName>
        <ecNumber evidence="8 19">4.2.3.4</ecNumber>
    </recommendedName>
</protein>
<evidence type="ECO:0000256" key="16">
    <source>
        <dbReference type="ARBA" id="ARBA00023141"/>
    </source>
</evidence>
<evidence type="ECO:0000256" key="1">
    <source>
        <dbReference type="ARBA" id="ARBA00001393"/>
    </source>
</evidence>
<comment type="cofactor">
    <cofactor evidence="3">
        <name>Zn(2+)</name>
        <dbReference type="ChEBI" id="CHEBI:29105"/>
    </cofactor>
</comment>
<dbReference type="Gene3D" id="1.20.1090.10">
    <property type="entry name" value="Dehydroquinate synthase-like - alpha domain"/>
    <property type="match status" value="1"/>
</dbReference>
<dbReference type="PANTHER" id="PTHR43622:SF7">
    <property type="entry name" value="3-DEHYDROQUINATE SYNTHASE, CHLOROPLASTIC"/>
    <property type="match status" value="1"/>
</dbReference>
<keyword evidence="18 19" id="KW-0170">Cobalt</keyword>
<dbReference type="InterPro" id="IPR056179">
    <property type="entry name" value="DHQS_C"/>
</dbReference>
<dbReference type="AlphaFoldDB" id="A0A932I2D5"/>
<dbReference type="NCBIfam" id="TIGR01357">
    <property type="entry name" value="aroB"/>
    <property type="match status" value="1"/>
</dbReference>
<dbReference type="GO" id="GO:0000166">
    <property type="term" value="F:nucleotide binding"/>
    <property type="evidence" value="ECO:0007669"/>
    <property type="project" value="UniProtKB-KW"/>
</dbReference>
<dbReference type="InterPro" id="IPR050071">
    <property type="entry name" value="Dehydroquinate_synthase"/>
</dbReference>
<dbReference type="Proteomes" id="UP000782312">
    <property type="component" value="Unassembled WGS sequence"/>
</dbReference>
<comment type="caution">
    <text evidence="22">The sequence shown here is derived from an EMBL/GenBank/DDBJ whole genome shotgun (WGS) entry which is preliminary data.</text>
</comment>
<comment type="cofactor">
    <cofactor evidence="19">
        <name>Co(2+)</name>
        <dbReference type="ChEBI" id="CHEBI:48828"/>
    </cofactor>
    <cofactor evidence="19">
        <name>Zn(2+)</name>
        <dbReference type="ChEBI" id="CHEBI:29105"/>
    </cofactor>
    <text evidence="19">Binds 1 divalent metal cation per subunit. Can use either Co(2+) or Zn(2+).</text>
</comment>
<evidence type="ECO:0000256" key="2">
    <source>
        <dbReference type="ARBA" id="ARBA00001911"/>
    </source>
</evidence>
<keyword evidence="11 19" id="KW-0028">Amino-acid biosynthesis</keyword>
<evidence type="ECO:0000256" key="13">
    <source>
        <dbReference type="ARBA" id="ARBA00022741"/>
    </source>
</evidence>
<evidence type="ECO:0000256" key="15">
    <source>
        <dbReference type="ARBA" id="ARBA00023027"/>
    </source>
</evidence>
<dbReference type="Pfam" id="PF01761">
    <property type="entry name" value="DHQ_synthase"/>
    <property type="match status" value="1"/>
</dbReference>
<comment type="similarity">
    <text evidence="7 19">Belongs to the sugar phosphate cyclases superfamily. Dehydroquinate synthase family.</text>
</comment>
<keyword evidence="10 19" id="KW-0963">Cytoplasm</keyword>
<evidence type="ECO:0000256" key="17">
    <source>
        <dbReference type="ARBA" id="ARBA00023239"/>
    </source>
</evidence>
<dbReference type="GO" id="GO:0005737">
    <property type="term" value="C:cytoplasm"/>
    <property type="evidence" value="ECO:0007669"/>
    <property type="project" value="UniProtKB-SubCell"/>
</dbReference>
<feature type="binding site" evidence="19">
    <location>
        <begin position="106"/>
        <end position="110"/>
    </location>
    <ligand>
        <name>NAD(+)</name>
        <dbReference type="ChEBI" id="CHEBI:57540"/>
    </ligand>
</feature>
<dbReference type="EMBL" id="JACPUR010000035">
    <property type="protein sequence ID" value="MBI3128838.1"/>
    <property type="molecule type" value="Genomic_DNA"/>
</dbReference>
<feature type="binding site" evidence="19">
    <location>
        <position position="248"/>
    </location>
    <ligand>
        <name>Zn(2+)</name>
        <dbReference type="ChEBI" id="CHEBI:29105"/>
    </ligand>
</feature>
<reference evidence="22" key="1">
    <citation type="submission" date="2020-07" db="EMBL/GenBank/DDBJ databases">
        <title>Huge and variable diversity of episymbiotic CPR bacteria and DPANN archaea in groundwater ecosystems.</title>
        <authorList>
            <person name="He C.Y."/>
            <person name="Keren R."/>
            <person name="Whittaker M."/>
            <person name="Farag I.F."/>
            <person name="Doudna J."/>
            <person name="Cate J.H.D."/>
            <person name="Banfield J.F."/>
        </authorList>
    </citation>
    <scope>NUCLEOTIDE SEQUENCE</scope>
    <source>
        <strain evidence="22">NC_groundwater_763_Ag_S-0.2um_68_21</strain>
    </source>
</reference>
<dbReference type="SUPFAM" id="SSF56796">
    <property type="entry name" value="Dehydroquinate synthase-like"/>
    <property type="match status" value="1"/>
</dbReference>
<evidence type="ECO:0000259" key="20">
    <source>
        <dbReference type="Pfam" id="PF01761"/>
    </source>
</evidence>
<keyword evidence="16 19" id="KW-0057">Aromatic amino acid biosynthesis</keyword>
<dbReference type="GO" id="GO:0003856">
    <property type="term" value="F:3-dehydroquinate synthase activity"/>
    <property type="evidence" value="ECO:0007669"/>
    <property type="project" value="UniProtKB-UniRule"/>
</dbReference>
<evidence type="ECO:0000256" key="6">
    <source>
        <dbReference type="ARBA" id="ARBA00004661"/>
    </source>
</evidence>
<dbReference type="PROSITE" id="PS51257">
    <property type="entry name" value="PROKAR_LIPOPROTEIN"/>
    <property type="match status" value="1"/>
</dbReference>
<evidence type="ECO:0000313" key="23">
    <source>
        <dbReference type="Proteomes" id="UP000782312"/>
    </source>
</evidence>
<dbReference type="GO" id="GO:0009423">
    <property type="term" value="P:chorismate biosynthetic process"/>
    <property type="evidence" value="ECO:0007669"/>
    <property type="project" value="UniProtKB-UniRule"/>
</dbReference>
<dbReference type="PIRSF" id="PIRSF001455">
    <property type="entry name" value="DHQ_synth"/>
    <property type="match status" value="1"/>
</dbReference>
<keyword evidence="14 19" id="KW-0862">Zinc</keyword>
<comment type="pathway">
    <text evidence="6 19">Metabolic intermediate biosynthesis; chorismate biosynthesis; chorismate from D-erythrose 4-phosphate and phosphoenolpyruvate: step 2/7.</text>
</comment>
<dbReference type="GO" id="GO:0008652">
    <property type="term" value="P:amino acid biosynthetic process"/>
    <property type="evidence" value="ECO:0007669"/>
    <property type="project" value="UniProtKB-KW"/>
</dbReference>
<keyword evidence="12 19" id="KW-0479">Metal-binding</keyword>
<dbReference type="FunFam" id="3.40.50.1970:FF:000007">
    <property type="entry name" value="Pentafunctional AROM polypeptide"/>
    <property type="match status" value="1"/>
</dbReference>
<dbReference type="CDD" id="cd08195">
    <property type="entry name" value="DHQS"/>
    <property type="match status" value="1"/>
</dbReference>
<dbReference type="GO" id="GO:0046872">
    <property type="term" value="F:metal ion binding"/>
    <property type="evidence" value="ECO:0007669"/>
    <property type="project" value="UniProtKB-KW"/>
</dbReference>
<evidence type="ECO:0000256" key="18">
    <source>
        <dbReference type="ARBA" id="ARBA00023285"/>
    </source>
</evidence>
<comment type="function">
    <text evidence="4 19">Catalyzes the conversion of 3-deoxy-D-arabino-heptulosonate 7-phosphate (DAHP) to dehydroquinate (DHQ).</text>
</comment>
<feature type="binding site" evidence="19">
    <location>
        <begin position="130"/>
        <end position="131"/>
    </location>
    <ligand>
        <name>NAD(+)</name>
        <dbReference type="ChEBI" id="CHEBI:57540"/>
    </ligand>
</feature>